<evidence type="ECO:0000313" key="3">
    <source>
        <dbReference type="Proteomes" id="UP000244527"/>
    </source>
</evidence>
<protein>
    <recommendedName>
        <fullName evidence="4">EpsG family protein</fullName>
    </recommendedName>
</protein>
<feature type="transmembrane region" description="Helical" evidence="1">
    <location>
        <begin position="309"/>
        <end position="328"/>
    </location>
</feature>
<evidence type="ECO:0000313" key="2">
    <source>
        <dbReference type="EMBL" id="AWG21434.1"/>
    </source>
</evidence>
<feature type="transmembrane region" description="Helical" evidence="1">
    <location>
        <begin position="112"/>
        <end position="132"/>
    </location>
</feature>
<dbReference type="OrthoDB" id="1345086at2"/>
<feature type="transmembrane region" description="Helical" evidence="1">
    <location>
        <begin position="6"/>
        <end position="21"/>
    </location>
</feature>
<name>A0A2S1LCG8_9FLAO</name>
<feature type="transmembrane region" description="Helical" evidence="1">
    <location>
        <begin position="190"/>
        <end position="211"/>
    </location>
</feature>
<keyword evidence="1" id="KW-1133">Transmembrane helix</keyword>
<sequence length="346" mass="41482">MIFYILFILFCLGIAVLGYFNSKHTDKIGFFLFLLIVLISGFRKNVGIDYMGYVSWYQNKTRDDDFEFGYVLIMDVFRKLNLDYSTLFFTFSFFTCLFVYLGLKKYTTNTNVALLFFIIIPSLYLASFTLIRQSFSVAISFYAFNFLLNKKYLIYVVLMFIGISIHRTCFVPFFLFYMVYHYADKIKFEFLGICMILSFILAKLQFISIFGKLFENMRYSYYFSDQQMPVDILKIIVLNLVAFFILFYYKKHGFSHPYQKYFLILHCCSIIILNLLSEHSDLTRIYVYFRIFEIVIISDLLIEEVKKRRYFLFFFFVLLNIGTFLFALKKIPGYLPYKNFLIDRQL</sequence>
<dbReference type="AlphaFoldDB" id="A0A2S1LCG8"/>
<feature type="transmembrane region" description="Helical" evidence="1">
    <location>
        <begin position="261"/>
        <end position="279"/>
    </location>
</feature>
<dbReference type="Proteomes" id="UP000244527">
    <property type="component" value="Chromosome"/>
</dbReference>
<dbReference type="RefSeq" id="WP_108740373.1">
    <property type="nucleotide sequence ID" value="NZ_CP020918.1"/>
</dbReference>
<feature type="transmembrane region" description="Helical" evidence="1">
    <location>
        <begin position="285"/>
        <end position="302"/>
    </location>
</feature>
<reference evidence="2 3" key="1">
    <citation type="submission" date="2017-04" db="EMBL/GenBank/DDBJ databases">
        <title>Compelte genome sequence of WV33.</title>
        <authorList>
            <person name="Lee P.C."/>
        </authorList>
    </citation>
    <scope>NUCLEOTIDE SEQUENCE [LARGE SCALE GENOMIC DNA]</scope>
    <source>
        <strain evidence="2 3">WV33</strain>
    </source>
</reference>
<dbReference type="EMBL" id="CP020918">
    <property type="protein sequence ID" value="AWG21434.1"/>
    <property type="molecule type" value="Genomic_DNA"/>
</dbReference>
<keyword evidence="1" id="KW-0472">Membrane</keyword>
<feature type="transmembrane region" description="Helical" evidence="1">
    <location>
        <begin position="152"/>
        <end position="178"/>
    </location>
</feature>
<feature type="transmembrane region" description="Helical" evidence="1">
    <location>
        <begin position="28"/>
        <end position="46"/>
    </location>
</feature>
<evidence type="ECO:0000256" key="1">
    <source>
        <dbReference type="SAM" id="Phobius"/>
    </source>
</evidence>
<accession>A0A2S1LCG8</accession>
<keyword evidence="1" id="KW-0812">Transmembrane</keyword>
<dbReference type="KEGG" id="ffa:FFWV33_07760"/>
<feature type="transmembrane region" description="Helical" evidence="1">
    <location>
        <begin position="84"/>
        <end position="103"/>
    </location>
</feature>
<proteinExistence type="predicted"/>
<dbReference type="InterPro" id="IPR049458">
    <property type="entry name" value="EpsG-like"/>
</dbReference>
<dbReference type="Pfam" id="PF14897">
    <property type="entry name" value="EpsG"/>
    <property type="match status" value="1"/>
</dbReference>
<evidence type="ECO:0008006" key="4">
    <source>
        <dbReference type="Google" id="ProtNLM"/>
    </source>
</evidence>
<organism evidence="2 3">
    <name type="scientific">Flavobacterium faecale</name>
    <dbReference type="NCBI Taxonomy" id="1355330"/>
    <lineage>
        <taxon>Bacteria</taxon>
        <taxon>Pseudomonadati</taxon>
        <taxon>Bacteroidota</taxon>
        <taxon>Flavobacteriia</taxon>
        <taxon>Flavobacteriales</taxon>
        <taxon>Flavobacteriaceae</taxon>
        <taxon>Flavobacterium</taxon>
    </lineage>
</organism>
<keyword evidence="3" id="KW-1185">Reference proteome</keyword>
<gene>
    <name evidence="2" type="ORF">FFWV33_07760</name>
</gene>
<feature type="transmembrane region" description="Helical" evidence="1">
    <location>
        <begin position="231"/>
        <end position="249"/>
    </location>
</feature>